<dbReference type="FunCoup" id="A0A6P3ZH55">
    <property type="interactions" value="2"/>
</dbReference>
<dbReference type="AlphaFoldDB" id="A0A6P3ZH55"/>
<dbReference type="InParanoid" id="A0A6P3ZH55"/>
<name>A0A6P3ZH55_ZIZJJ</name>
<dbReference type="PANTHER" id="PTHR33595">
    <property type="entry name" value="VON WILLEBRAND FACTOR A DOMAIN PROTEIN"/>
    <property type="match status" value="1"/>
</dbReference>
<evidence type="ECO:0000313" key="3">
    <source>
        <dbReference type="RefSeq" id="XP_015878918.3"/>
    </source>
</evidence>
<organism evidence="2 3">
    <name type="scientific">Ziziphus jujuba</name>
    <name type="common">Chinese jujube</name>
    <name type="synonym">Ziziphus sativa</name>
    <dbReference type="NCBI Taxonomy" id="326968"/>
    <lineage>
        <taxon>Eukaryota</taxon>
        <taxon>Viridiplantae</taxon>
        <taxon>Streptophyta</taxon>
        <taxon>Embryophyta</taxon>
        <taxon>Tracheophyta</taxon>
        <taxon>Spermatophyta</taxon>
        <taxon>Magnoliopsida</taxon>
        <taxon>eudicotyledons</taxon>
        <taxon>Gunneridae</taxon>
        <taxon>Pentapetalae</taxon>
        <taxon>rosids</taxon>
        <taxon>fabids</taxon>
        <taxon>Rosales</taxon>
        <taxon>Rhamnaceae</taxon>
        <taxon>Paliureae</taxon>
        <taxon>Ziziphus</taxon>
    </lineage>
</organism>
<dbReference type="Proteomes" id="UP001652623">
    <property type="component" value="Chromosome 4"/>
</dbReference>
<evidence type="ECO:0000313" key="2">
    <source>
        <dbReference type="Proteomes" id="UP001652623"/>
    </source>
</evidence>
<feature type="domain" description="DUF7950" evidence="1">
    <location>
        <begin position="159"/>
        <end position="295"/>
    </location>
</feature>
<evidence type="ECO:0000313" key="4">
    <source>
        <dbReference type="RefSeq" id="XP_048327981.2"/>
    </source>
</evidence>
<dbReference type="RefSeq" id="XP_048327982.2">
    <property type="nucleotide sequence ID" value="XM_048472025.2"/>
</dbReference>
<dbReference type="GeneID" id="107415149"/>
<protein>
    <submittedName>
        <fullName evidence="3 4">Uncharacterized protein LOC107415149</fullName>
    </submittedName>
</protein>
<sequence length="298" mass="33565">MECGRDGWSMISYTGGAQDKSIINRIMLRFRPIAPKPATGAEAPGGSLVDGKKTYLPKGRTKRKYVRVRRNNSGYQRKKTTGRSKDVGDNRVATLQLLPEKSDLEFSKNIRSWGCDEKELDRTAAKNNHHPPEGNLGPPLDMDDNKGARNDKMWDQRVVETWVTVEYVTGKCMDGMMGFGGTDVERISNLEGDTCPGLVSDGMNRVEWVNGAFKRMVKVKVMRGGEEEEGQSWEIRVRLVVKEKLPYSCYSSFSCHVKVEYWLGKDKYTQMMPCDVCKMDGGGFAWRLDVEAALTLGR</sequence>
<accession>A0A6P3ZH55</accession>
<dbReference type="InterPro" id="IPR057710">
    <property type="entry name" value="DUF7950"/>
</dbReference>
<proteinExistence type="predicted"/>
<dbReference type="PANTHER" id="PTHR33595:SF27">
    <property type="match status" value="1"/>
</dbReference>
<evidence type="ECO:0000313" key="5">
    <source>
        <dbReference type="RefSeq" id="XP_048327982.2"/>
    </source>
</evidence>
<dbReference type="KEGG" id="zju:107415149"/>
<dbReference type="RefSeq" id="XP_015878918.3">
    <property type="nucleotide sequence ID" value="XM_016023432.4"/>
</dbReference>
<evidence type="ECO:0000259" key="1">
    <source>
        <dbReference type="Pfam" id="PF25821"/>
    </source>
</evidence>
<keyword evidence="2" id="KW-1185">Reference proteome</keyword>
<dbReference type="RefSeq" id="XP_048327981.2">
    <property type="nucleotide sequence ID" value="XM_048472024.2"/>
</dbReference>
<gene>
    <name evidence="3 4 5" type="primary">LOC107415149</name>
</gene>
<reference evidence="3 4" key="1">
    <citation type="submission" date="2025-05" db="UniProtKB">
        <authorList>
            <consortium name="RefSeq"/>
        </authorList>
    </citation>
    <scope>IDENTIFICATION</scope>
    <source>
        <tissue evidence="3 4">Seedling</tissue>
    </source>
</reference>
<dbReference type="Pfam" id="PF25821">
    <property type="entry name" value="DUF7950"/>
    <property type="match status" value="1"/>
</dbReference>